<proteinExistence type="predicted"/>
<comment type="caution">
    <text evidence="1">The sequence shown here is derived from an EMBL/GenBank/DDBJ whole genome shotgun (WGS) entry which is preliminary data.</text>
</comment>
<organism evidence="1 2">
    <name type="scientific">Allacma fusca</name>
    <dbReference type="NCBI Taxonomy" id="39272"/>
    <lineage>
        <taxon>Eukaryota</taxon>
        <taxon>Metazoa</taxon>
        <taxon>Ecdysozoa</taxon>
        <taxon>Arthropoda</taxon>
        <taxon>Hexapoda</taxon>
        <taxon>Collembola</taxon>
        <taxon>Symphypleona</taxon>
        <taxon>Sminthuridae</taxon>
        <taxon>Allacma</taxon>
    </lineage>
</organism>
<evidence type="ECO:0000313" key="2">
    <source>
        <dbReference type="Proteomes" id="UP000708208"/>
    </source>
</evidence>
<accession>A0A8J2PSE3</accession>
<dbReference type="AlphaFoldDB" id="A0A8J2PSE3"/>
<gene>
    <name evidence="1" type="ORF">AFUS01_LOCUS41720</name>
</gene>
<evidence type="ECO:0000313" key="1">
    <source>
        <dbReference type="EMBL" id="CAG7832004.1"/>
    </source>
</evidence>
<protein>
    <submittedName>
        <fullName evidence="1">Uncharacterized protein</fullName>
    </submittedName>
</protein>
<dbReference type="OrthoDB" id="8194773at2759"/>
<name>A0A8J2PSE3_9HEXA</name>
<dbReference type="EMBL" id="CAJVCH010563090">
    <property type="protein sequence ID" value="CAG7832004.1"/>
    <property type="molecule type" value="Genomic_DNA"/>
</dbReference>
<reference evidence="1" key="1">
    <citation type="submission" date="2021-06" db="EMBL/GenBank/DDBJ databases">
        <authorList>
            <person name="Hodson N. C."/>
            <person name="Mongue J. A."/>
            <person name="Jaron S. K."/>
        </authorList>
    </citation>
    <scope>NUCLEOTIDE SEQUENCE</scope>
</reference>
<dbReference type="Proteomes" id="UP000708208">
    <property type="component" value="Unassembled WGS sequence"/>
</dbReference>
<sequence length="230" mass="25852">MTSKHKSLQQESKVRRYIETVKKADEESRKEVVKPESMLTLEELYETDKAHLPVGSDITLSSTLRALKEKDMMILKLRQSCSDLTIKCANAENTIDELRFGVGSKPVHNITPVTSRKDASVETDTRILEQPCVDWLEKVQHWRADAIFHTSHEESCGDSGFRGSDLDLKHTANTTIGTNTGDTAKTSLHHSLRTSTSKDVFSLDPLLDEATALAKRVKEKSIRLSEMLKE</sequence>
<keyword evidence="2" id="KW-1185">Reference proteome</keyword>